<feature type="region of interest" description="Disordered" evidence="2">
    <location>
        <begin position="546"/>
        <end position="574"/>
    </location>
</feature>
<protein>
    <submittedName>
        <fullName evidence="3">Uncharacterized protein</fullName>
    </submittedName>
</protein>
<evidence type="ECO:0000256" key="1">
    <source>
        <dbReference type="SAM" id="Coils"/>
    </source>
</evidence>
<evidence type="ECO:0000256" key="2">
    <source>
        <dbReference type="SAM" id="MobiDB-lite"/>
    </source>
</evidence>
<feature type="compositionally biased region" description="Polar residues" evidence="2">
    <location>
        <begin position="594"/>
        <end position="623"/>
    </location>
</feature>
<gene>
    <name evidence="3" type="ORF">Vbra_15062</name>
</gene>
<dbReference type="AlphaFoldDB" id="A0A0G4FCB1"/>
<organism evidence="3 4">
    <name type="scientific">Vitrella brassicaformis (strain CCMP3155)</name>
    <dbReference type="NCBI Taxonomy" id="1169540"/>
    <lineage>
        <taxon>Eukaryota</taxon>
        <taxon>Sar</taxon>
        <taxon>Alveolata</taxon>
        <taxon>Colpodellida</taxon>
        <taxon>Vitrellaceae</taxon>
        <taxon>Vitrella</taxon>
    </lineage>
</organism>
<feature type="coiled-coil region" evidence="1">
    <location>
        <begin position="346"/>
        <end position="394"/>
    </location>
</feature>
<dbReference type="EMBL" id="CDMY01000405">
    <property type="protein sequence ID" value="CEM10833.1"/>
    <property type="molecule type" value="Genomic_DNA"/>
</dbReference>
<feature type="coiled-coil region" evidence="1">
    <location>
        <begin position="71"/>
        <end position="105"/>
    </location>
</feature>
<evidence type="ECO:0000313" key="3">
    <source>
        <dbReference type="EMBL" id="CEM10833.1"/>
    </source>
</evidence>
<name>A0A0G4FCB1_VITBC</name>
<keyword evidence="4" id="KW-1185">Reference proteome</keyword>
<dbReference type="PhylomeDB" id="A0A0G4FCB1"/>
<reference evidence="3 4" key="1">
    <citation type="submission" date="2014-11" db="EMBL/GenBank/DDBJ databases">
        <authorList>
            <person name="Zhu J."/>
            <person name="Qi W."/>
            <person name="Song R."/>
        </authorList>
    </citation>
    <scope>NUCLEOTIDE SEQUENCE [LARGE SCALE GENOMIC DNA]</scope>
</reference>
<dbReference type="VEuPathDB" id="CryptoDB:Vbra_15062"/>
<feature type="region of interest" description="Disordered" evidence="2">
    <location>
        <begin position="587"/>
        <end position="627"/>
    </location>
</feature>
<proteinExistence type="predicted"/>
<dbReference type="InParanoid" id="A0A0G4FCB1"/>
<evidence type="ECO:0000313" key="4">
    <source>
        <dbReference type="Proteomes" id="UP000041254"/>
    </source>
</evidence>
<dbReference type="Proteomes" id="UP000041254">
    <property type="component" value="Unassembled WGS sequence"/>
</dbReference>
<keyword evidence="1" id="KW-0175">Coiled coil</keyword>
<accession>A0A0G4FCB1</accession>
<sequence>MRGATTRNRRVTSNNGTERNEWQCVEAQVSQPPGCVYRCQRRQAALQAKIQQHAHTLAALNKTLILRSAAVDNAAEAAAGIREQMAALNARLRNLTATQAALLQAHDADAFKVHRQMDEIARAAELSAGRILKTNASRHITAEDPLHIVALSRLEDKKLAALKLTLDKSLNDSQAELNATMSLQHMTLHELQMNLTRLNAKLEVEAKMLASKKQLAAVMEHQFIWTKRVMDVEKTLLERIKQSCDFITGAGMALAAQRKEEIDQLRRIKRAIADDMTEMKPRPATVSLLQIQLHIEAASKSTSSTAPDHLTLAKATLEKLIQRRVSDIGNAQAATDERAASCWKERERYLEEATLLQREMAHLKDQLIEETADLRTLRAALVTTEQDQHELEKEAKVDRSHFSGALSRLSHVQKHHQLAAGVLQQMAKYVSRSASLTATRLDKKAAASTALRTHAEARQRALMTKAKATTALIKSSISAVDASTSSLEASLETAGRLLDEVYAAGHSVVSEQRRMAGHLRDAIGAQKLVIEATKAAILDRSGQLEEWKHTSAATEADCSDAGEEKAASTSLATQETQRLRHVLDILSGKAATDEASTQTKRPPSSGKAKTSPTTPQQGDSTSPALAVDSVDDALAAAAREMDVY</sequence>